<comment type="caution">
    <text evidence="1">The sequence shown here is derived from an EMBL/GenBank/DDBJ whole genome shotgun (WGS) entry which is preliminary data.</text>
</comment>
<evidence type="ECO:0000313" key="1">
    <source>
        <dbReference type="EMBL" id="KAF0028044.1"/>
    </source>
</evidence>
<dbReference type="EMBL" id="VEVO01000017">
    <property type="protein sequence ID" value="KAF0028044.1"/>
    <property type="molecule type" value="Genomic_DNA"/>
</dbReference>
<proteinExistence type="predicted"/>
<dbReference type="Proteomes" id="UP000438429">
    <property type="component" value="Unassembled WGS sequence"/>
</dbReference>
<organism evidence="1 2">
    <name type="scientific">Scophthalmus maximus</name>
    <name type="common">Turbot</name>
    <name type="synonym">Psetta maxima</name>
    <dbReference type="NCBI Taxonomy" id="52904"/>
    <lineage>
        <taxon>Eukaryota</taxon>
        <taxon>Metazoa</taxon>
        <taxon>Chordata</taxon>
        <taxon>Craniata</taxon>
        <taxon>Vertebrata</taxon>
        <taxon>Euteleostomi</taxon>
        <taxon>Actinopterygii</taxon>
        <taxon>Neopterygii</taxon>
        <taxon>Teleostei</taxon>
        <taxon>Neoteleostei</taxon>
        <taxon>Acanthomorphata</taxon>
        <taxon>Carangaria</taxon>
        <taxon>Pleuronectiformes</taxon>
        <taxon>Pleuronectoidei</taxon>
        <taxon>Scophthalmidae</taxon>
        <taxon>Scophthalmus</taxon>
    </lineage>
</organism>
<reference evidence="1 2" key="1">
    <citation type="submission" date="2019-06" db="EMBL/GenBank/DDBJ databases">
        <title>Draft genomes of female and male turbot (Scophthalmus maximus).</title>
        <authorList>
            <person name="Xu H."/>
            <person name="Xu X.-W."/>
            <person name="Shao C."/>
            <person name="Chen S."/>
        </authorList>
    </citation>
    <scope>NUCLEOTIDE SEQUENCE [LARGE SCALE GENOMIC DNA]</scope>
    <source>
        <strain evidence="1">Ysfricsl-2016a</strain>
        <tissue evidence="1">Blood</tissue>
    </source>
</reference>
<evidence type="ECO:0000313" key="2">
    <source>
        <dbReference type="Proteomes" id="UP000438429"/>
    </source>
</evidence>
<dbReference type="AlphaFoldDB" id="A0A6A4SB63"/>
<gene>
    <name evidence="1" type="ORF">F2P81_019131</name>
</gene>
<accession>A0A6A4SB63</accession>
<protein>
    <submittedName>
        <fullName evidence="1">Uncharacterized protein</fullName>
    </submittedName>
</protein>
<sequence>MRYGECAGVEYEMRNNFWCTVLFLPGCGECVEPGTGKTDRALRRARQCQCKGQRQILYIIFRKRRNAIAGSKPPLSMCFFPVGEQHQSEVSAMQLNGAQGPDIYLTIDSSILVNIISS</sequence>
<name>A0A6A4SB63_SCOMX</name>